<evidence type="ECO:0000313" key="3">
    <source>
        <dbReference type="Proteomes" id="UP000243723"/>
    </source>
</evidence>
<protein>
    <submittedName>
        <fullName evidence="2">Uncharacterized protein</fullName>
    </submittedName>
</protein>
<dbReference type="AlphaFoldDB" id="A0A2P7ZKH3"/>
<evidence type="ECO:0000313" key="2">
    <source>
        <dbReference type="EMBL" id="PSK48687.1"/>
    </source>
</evidence>
<evidence type="ECO:0000256" key="1">
    <source>
        <dbReference type="SAM" id="MobiDB-lite"/>
    </source>
</evidence>
<feature type="region of interest" description="Disordered" evidence="1">
    <location>
        <begin position="58"/>
        <end position="108"/>
    </location>
</feature>
<reference evidence="2 3" key="1">
    <citation type="submission" date="2017-05" db="EMBL/GenBank/DDBJ databases">
        <title>Draft genome sequence of Elsinoe australis.</title>
        <authorList>
            <person name="Cheng Q."/>
        </authorList>
    </citation>
    <scope>NUCLEOTIDE SEQUENCE [LARGE SCALE GENOMIC DNA]</scope>
    <source>
        <strain evidence="2 3">NL1</strain>
    </source>
</reference>
<dbReference type="OrthoDB" id="3933971at2759"/>
<dbReference type="EMBL" id="NHZQ01000174">
    <property type="protein sequence ID" value="PSK48687.1"/>
    <property type="molecule type" value="Genomic_DNA"/>
</dbReference>
<sequence length="323" mass="33662">MPLQIPDLLLSLYHATSPTHRRAARQRKAEYQAHFNQLQQENIKRVRRMSQLRGEPSQDFLFDSAHGTGAASRARSRSVHDVQPAYADTPGTGASGRRTVSGPGRANGGRPFSMIYDGTSAFPGAGYGEAVPALPPLPNAVRTATADGYVSSGSGYDSGLSGGSRVSGASHLSGASGPSNNSFEAPRRPGSIAPSLVMDGGSGATSRSTSGGIEMSGALGAGAGGMGEEARANLPSPPSYVDVATPVRLSRERPRPVSLGAGFSIAAPWRGRSRSRSRGRKKKRADEWWAANGPAGEQEVGEYVQVVSGGNGDRELRMSAMVS</sequence>
<dbReference type="Proteomes" id="UP000243723">
    <property type="component" value="Unassembled WGS sequence"/>
</dbReference>
<feature type="region of interest" description="Disordered" evidence="1">
    <location>
        <begin position="155"/>
        <end position="240"/>
    </location>
</feature>
<comment type="caution">
    <text evidence="2">The sequence shown here is derived from an EMBL/GenBank/DDBJ whole genome shotgun (WGS) entry which is preliminary data.</text>
</comment>
<name>A0A2P7ZKH3_9PEZI</name>
<organism evidence="2 3">
    <name type="scientific">Elsinoe australis</name>
    <dbReference type="NCBI Taxonomy" id="40998"/>
    <lineage>
        <taxon>Eukaryota</taxon>
        <taxon>Fungi</taxon>
        <taxon>Dikarya</taxon>
        <taxon>Ascomycota</taxon>
        <taxon>Pezizomycotina</taxon>
        <taxon>Dothideomycetes</taxon>
        <taxon>Dothideomycetidae</taxon>
        <taxon>Myriangiales</taxon>
        <taxon>Elsinoaceae</taxon>
        <taxon>Elsinoe</taxon>
    </lineage>
</organism>
<feature type="region of interest" description="Disordered" evidence="1">
    <location>
        <begin position="269"/>
        <end position="293"/>
    </location>
</feature>
<proteinExistence type="predicted"/>
<keyword evidence="3" id="KW-1185">Reference proteome</keyword>
<feature type="compositionally biased region" description="Basic residues" evidence="1">
    <location>
        <begin position="271"/>
        <end position="283"/>
    </location>
</feature>
<accession>A0A2P7ZKH3</accession>
<gene>
    <name evidence="2" type="ORF">B9Z65_98</name>
</gene>